<name>A0ABX0F5X3_9BACL</name>
<evidence type="ECO:0000313" key="3">
    <source>
        <dbReference type="Proteomes" id="UP000800303"/>
    </source>
</evidence>
<organism evidence="2 3">
    <name type="scientific">Saccharibacillus alkalitolerans</name>
    <dbReference type="NCBI Taxonomy" id="2705290"/>
    <lineage>
        <taxon>Bacteria</taxon>
        <taxon>Bacillati</taxon>
        <taxon>Bacillota</taxon>
        <taxon>Bacilli</taxon>
        <taxon>Bacillales</taxon>
        <taxon>Paenibacillaceae</taxon>
        <taxon>Saccharibacillus</taxon>
    </lineage>
</organism>
<dbReference type="Proteomes" id="UP000800303">
    <property type="component" value="Unassembled WGS sequence"/>
</dbReference>
<feature type="transmembrane region" description="Helical" evidence="1">
    <location>
        <begin position="48"/>
        <end position="65"/>
    </location>
</feature>
<sequence length="137" mass="14239">MEKSRVGISVGLLAAGVYFLAMVNTTALIIAAGYVLLFESNEWLKKSALKAVVVAIAFALVAMIVPLGSSILGVFGGIGALFGGSGYLAWPLGLSSILTGVISVAQIIVLGTLGLRALRQNELKLSKIDELIERHAA</sequence>
<reference evidence="2 3" key="1">
    <citation type="submission" date="2020-01" db="EMBL/GenBank/DDBJ databases">
        <title>Polyphasic characterisation and genomic insights into a novel alkali tolerant bacterium VR-M41.</title>
        <authorList>
            <person name="Vemuluri V.R."/>
        </authorList>
    </citation>
    <scope>NUCLEOTIDE SEQUENCE [LARGE SCALE GENOMIC DNA]</scope>
    <source>
        <strain evidence="2 3">VR-M41</strain>
    </source>
</reference>
<gene>
    <name evidence="2" type="ORF">GYN08_13580</name>
</gene>
<accession>A0ABX0F5X3</accession>
<keyword evidence="1" id="KW-0472">Membrane</keyword>
<feature type="transmembrane region" description="Helical" evidence="1">
    <location>
        <begin position="96"/>
        <end position="118"/>
    </location>
</feature>
<feature type="transmembrane region" description="Helical" evidence="1">
    <location>
        <begin position="12"/>
        <end position="36"/>
    </location>
</feature>
<protein>
    <submittedName>
        <fullName evidence="2">Uncharacterized protein</fullName>
    </submittedName>
</protein>
<keyword evidence="1" id="KW-1133">Transmembrane helix</keyword>
<dbReference type="RefSeq" id="WP_166275070.1">
    <property type="nucleotide sequence ID" value="NZ_JAAFGS010000004.1"/>
</dbReference>
<proteinExistence type="predicted"/>
<evidence type="ECO:0000313" key="2">
    <source>
        <dbReference type="EMBL" id="NGZ76356.1"/>
    </source>
</evidence>
<comment type="caution">
    <text evidence="2">The sequence shown here is derived from an EMBL/GenBank/DDBJ whole genome shotgun (WGS) entry which is preliminary data.</text>
</comment>
<dbReference type="EMBL" id="JAAFGS010000004">
    <property type="protein sequence ID" value="NGZ76356.1"/>
    <property type="molecule type" value="Genomic_DNA"/>
</dbReference>
<evidence type="ECO:0000256" key="1">
    <source>
        <dbReference type="SAM" id="Phobius"/>
    </source>
</evidence>
<keyword evidence="1" id="KW-0812">Transmembrane</keyword>
<keyword evidence="3" id="KW-1185">Reference proteome</keyword>